<feature type="transmembrane region" description="Helical" evidence="5">
    <location>
        <begin position="288"/>
        <end position="312"/>
    </location>
</feature>
<dbReference type="InterPro" id="IPR020846">
    <property type="entry name" value="MFS_dom"/>
</dbReference>
<dbReference type="PANTHER" id="PTHR10924:SF6">
    <property type="entry name" value="SOLUTE CARRIER FAMILY 49 MEMBER A3"/>
    <property type="match status" value="1"/>
</dbReference>
<dbReference type="InterPro" id="IPR049680">
    <property type="entry name" value="FLVCR1-2_SLC49-like"/>
</dbReference>
<name>A0A8B6D0V3_MYTGA</name>
<evidence type="ECO:0000256" key="2">
    <source>
        <dbReference type="ARBA" id="ARBA00022692"/>
    </source>
</evidence>
<dbReference type="GO" id="GO:0016020">
    <property type="term" value="C:membrane"/>
    <property type="evidence" value="ECO:0007669"/>
    <property type="project" value="UniProtKB-SubCell"/>
</dbReference>
<keyword evidence="4 5" id="KW-0472">Membrane</keyword>
<feature type="transmembrane region" description="Helical" evidence="5">
    <location>
        <begin position="102"/>
        <end position="120"/>
    </location>
</feature>
<comment type="subcellular location">
    <subcellularLocation>
        <location evidence="1">Membrane</location>
        <topology evidence="1">Multi-pass membrane protein</topology>
    </subcellularLocation>
</comment>
<keyword evidence="2 5" id="KW-0812">Transmembrane</keyword>
<dbReference type="InterPro" id="IPR036259">
    <property type="entry name" value="MFS_trans_sf"/>
</dbReference>
<dbReference type="Proteomes" id="UP000596742">
    <property type="component" value="Unassembled WGS sequence"/>
</dbReference>
<evidence type="ECO:0000256" key="1">
    <source>
        <dbReference type="ARBA" id="ARBA00004141"/>
    </source>
</evidence>
<feature type="transmembrane region" description="Helical" evidence="5">
    <location>
        <begin position="256"/>
        <end position="276"/>
    </location>
</feature>
<feature type="transmembrane region" description="Helical" evidence="5">
    <location>
        <begin position="75"/>
        <end position="95"/>
    </location>
</feature>
<dbReference type="EMBL" id="UYJE01002614">
    <property type="protein sequence ID" value="VDI12279.1"/>
    <property type="molecule type" value="Genomic_DNA"/>
</dbReference>
<dbReference type="Pfam" id="PF07690">
    <property type="entry name" value="MFS_1"/>
    <property type="match status" value="1"/>
</dbReference>
<keyword evidence="3 5" id="KW-1133">Transmembrane helix</keyword>
<dbReference type="AlphaFoldDB" id="A0A8B6D0V3"/>
<keyword evidence="8" id="KW-1185">Reference proteome</keyword>
<feature type="transmembrane region" description="Helical" evidence="5">
    <location>
        <begin position="324"/>
        <end position="341"/>
    </location>
</feature>
<dbReference type="PROSITE" id="PS50850">
    <property type="entry name" value="MFS"/>
    <property type="match status" value="1"/>
</dbReference>
<dbReference type="GO" id="GO:0022857">
    <property type="term" value="F:transmembrane transporter activity"/>
    <property type="evidence" value="ECO:0007669"/>
    <property type="project" value="InterPro"/>
</dbReference>
<feature type="transmembrane region" description="Helical" evidence="5">
    <location>
        <begin position="347"/>
        <end position="366"/>
    </location>
</feature>
<dbReference type="CDD" id="cd17399">
    <property type="entry name" value="MFS_MFSD7"/>
    <property type="match status" value="1"/>
</dbReference>
<gene>
    <name evidence="7" type="ORF">MGAL_10B087795</name>
</gene>
<dbReference type="InterPro" id="IPR011701">
    <property type="entry name" value="MFS"/>
</dbReference>
<evidence type="ECO:0000313" key="7">
    <source>
        <dbReference type="EMBL" id="VDI12279.1"/>
    </source>
</evidence>
<evidence type="ECO:0000256" key="4">
    <source>
        <dbReference type="ARBA" id="ARBA00023136"/>
    </source>
</evidence>
<protein>
    <submittedName>
        <fullName evidence="7">MFS transporter, FLVCR family, MFS-domain-containing protein 7</fullName>
    </submittedName>
</protein>
<evidence type="ECO:0000313" key="8">
    <source>
        <dbReference type="Proteomes" id="UP000596742"/>
    </source>
</evidence>
<organism evidence="7 8">
    <name type="scientific">Mytilus galloprovincialis</name>
    <name type="common">Mediterranean mussel</name>
    <dbReference type="NCBI Taxonomy" id="29158"/>
    <lineage>
        <taxon>Eukaryota</taxon>
        <taxon>Metazoa</taxon>
        <taxon>Spiralia</taxon>
        <taxon>Lophotrochozoa</taxon>
        <taxon>Mollusca</taxon>
        <taxon>Bivalvia</taxon>
        <taxon>Autobranchia</taxon>
        <taxon>Pteriomorphia</taxon>
        <taxon>Mytilida</taxon>
        <taxon>Mytiloidea</taxon>
        <taxon>Mytilidae</taxon>
        <taxon>Mytilinae</taxon>
        <taxon>Mytilus</taxon>
    </lineage>
</organism>
<dbReference type="Gene3D" id="1.20.1250.20">
    <property type="entry name" value="MFS general substrate transporter like domains"/>
    <property type="match status" value="1"/>
</dbReference>
<reference evidence="7" key="1">
    <citation type="submission" date="2018-11" db="EMBL/GenBank/DDBJ databases">
        <authorList>
            <person name="Alioto T."/>
            <person name="Alioto T."/>
        </authorList>
    </citation>
    <scope>NUCLEOTIDE SEQUENCE</scope>
</reference>
<feature type="transmembrane region" description="Helical" evidence="5">
    <location>
        <begin position="204"/>
        <end position="223"/>
    </location>
</feature>
<feature type="domain" description="Major facilitator superfamily (MFS) profile" evidence="6">
    <location>
        <begin position="37"/>
        <end position="464"/>
    </location>
</feature>
<feature type="transmembrane region" description="Helical" evidence="5">
    <location>
        <begin position="442"/>
        <end position="459"/>
    </location>
</feature>
<feature type="transmembrane region" description="Helical" evidence="5">
    <location>
        <begin position="172"/>
        <end position="192"/>
    </location>
</feature>
<dbReference type="PANTHER" id="PTHR10924">
    <property type="entry name" value="MAJOR FACILITATOR SUPERFAMILY PROTEIN-RELATED"/>
    <property type="match status" value="1"/>
</dbReference>
<comment type="caution">
    <text evidence="7">The sequence shown here is derived from an EMBL/GenBank/DDBJ whole genome shotgun (WGS) entry which is preliminary data.</text>
</comment>
<feature type="transmembrane region" description="Helical" evidence="5">
    <location>
        <begin position="35"/>
        <end position="55"/>
    </location>
</feature>
<feature type="transmembrane region" description="Helical" evidence="5">
    <location>
        <begin position="386"/>
        <end position="406"/>
    </location>
</feature>
<dbReference type="OrthoDB" id="422206at2759"/>
<evidence type="ECO:0000259" key="6">
    <source>
        <dbReference type="PROSITE" id="PS50850"/>
    </source>
</evidence>
<proteinExistence type="predicted"/>
<sequence>MADRSVSGDSVSLAANSTSTSNLVDQTYQVYKRRWFILFVICLLNISNAMVWITFSPIADVTAEKFKVDAFKVNVLSLVFLICSVPFGFCASWVLDTFGLRASILLSAWLNGVGALLRNVSVFDGIDDSARYPILLLGQTLAACAQPFVMFAPTKLAALWFAGNQRATANMLASMANPLGILTANVIVPAMVTSCDGHDIPSALWVMTGISLTGTMLATFGVCSSTPPTPPTASAEEDSEKFIDGLKKLLKNKNYWVLNITFGAGLAIFTSFTTFLDQILCPKGYSNSFAGLCGALMIAGGVLGAVVSGIYVDRSKKFAEVIKFSYAGAVMAGLAFTQVARLRDQSVLAATCITLFGVFGFAMYPISMEMSVEVTYPVAEATSSGLLIVSGQIQGIIIILVLQFLAQPLSPEDLAIGTGCSGGCSGNSTSQFTPQEWTVPNLVANGYAVIAVCIVLLLLRPDYKRLKAEKKILAERILNISHDLRS</sequence>
<accession>A0A8B6D0V3</accession>
<evidence type="ECO:0000256" key="5">
    <source>
        <dbReference type="SAM" id="Phobius"/>
    </source>
</evidence>
<dbReference type="SUPFAM" id="SSF103473">
    <property type="entry name" value="MFS general substrate transporter"/>
    <property type="match status" value="1"/>
</dbReference>
<evidence type="ECO:0000256" key="3">
    <source>
        <dbReference type="ARBA" id="ARBA00022989"/>
    </source>
</evidence>